<evidence type="ECO:0000256" key="3">
    <source>
        <dbReference type="ARBA" id="ARBA00022741"/>
    </source>
</evidence>
<accession>A0A0R2CYV5</accession>
<dbReference type="GO" id="GO:0005524">
    <property type="term" value="F:ATP binding"/>
    <property type="evidence" value="ECO:0007669"/>
    <property type="project" value="UniProtKB-KW"/>
</dbReference>
<comment type="caution">
    <text evidence="6">The sequence shown here is derived from an EMBL/GenBank/DDBJ whole genome shotgun (WGS) entry which is preliminary data.</text>
</comment>
<evidence type="ECO:0000259" key="5">
    <source>
        <dbReference type="PROSITE" id="PS50893"/>
    </source>
</evidence>
<dbReference type="PANTHER" id="PTHR43335">
    <property type="entry name" value="ABC TRANSPORTER, ATP-BINDING PROTEIN"/>
    <property type="match status" value="1"/>
</dbReference>
<dbReference type="RefSeq" id="WP_057874282.1">
    <property type="nucleotide sequence ID" value="NZ_AYYI01000051.1"/>
</dbReference>
<keyword evidence="3" id="KW-0547">Nucleotide-binding</keyword>
<protein>
    <submittedName>
        <fullName evidence="6">ABC-type metal ion transport system, ATPase component</fullName>
    </submittedName>
</protein>
<dbReference type="GO" id="GO:0016887">
    <property type="term" value="F:ATP hydrolysis activity"/>
    <property type="evidence" value="ECO:0007669"/>
    <property type="project" value="InterPro"/>
</dbReference>
<name>A0A0R2CYV5_9LACO</name>
<dbReference type="EMBL" id="AYYI01000051">
    <property type="protein sequence ID" value="KRM97037.1"/>
    <property type="molecule type" value="Genomic_DNA"/>
</dbReference>
<keyword evidence="2" id="KW-0813">Transport</keyword>
<keyword evidence="4" id="KW-0067">ATP-binding</keyword>
<dbReference type="PATRIC" id="fig|1423796.3.peg.1872"/>
<dbReference type="Pfam" id="PF00005">
    <property type="entry name" value="ABC_tran"/>
    <property type="match status" value="1"/>
</dbReference>
<dbReference type="Gene3D" id="3.40.50.300">
    <property type="entry name" value="P-loop containing nucleotide triphosphate hydrolases"/>
    <property type="match status" value="1"/>
</dbReference>
<dbReference type="InterPro" id="IPR003439">
    <property type="entry name" value="ABC_transporter-like_ATP-bd"/>
</dbReference>
<comment type="similarity">
    <text evidence="1">Belongs to the ABC transporter superfamily.</text>
</comment>
<dbReference type="PROSITE" id="PS50893">
    <property type="entry name" value="ABC_TRANSPORTER_2"/>
    <property type="match status" value="1"/>
</dbReference>
<keyword evidence="7" id="KW-1185">Reference proteome</keyword>
<gene>
    <name evidence="6" type="ORF">FC24_GL001845</name>
</gene>
<dbReference type="OrthoDB" id="9804819at2"/>
<feature type="domain" description="ABC transporter" evidence="5">
    <location>
        <begin position="4"/>
        <end position="231"/>
    </location>
</feature>
<evidence type="ECO:0000313" key="7">
    <source>
        <dbReference type="Proteomes" id="UP000051638"/>
    </source>
</evidence>
<dbReference type="STRING" id="1423796.FC24_GL001845"/>
<dbReference type="InterPro" id="IPR027417">
    <property type="entry name" value="P-loop_NTPase"/>
</dbReference>
<dbReference type="SUPFAM" id="SSF52540">
    <property type="entry name" value="P-loop containing nucleoside triphosphate hydrolases"/>
    <property type="match status" value="1"/>
</dbReference>
<dbReference type="SMART" id="SM00382">
    <property type="entry name" value="AAA"/>
    <property type="match status" value="1"/>
</dbReference>
<dbReference type="AlphaFoldDB" id="A0A0R2CYV5"/>
<dbReference type="PANTHER" id="PTHR43335:SF2">
    <property type="entry name" value="ABC TRANSPORTER, ATP-BINDING PROTEIN"/>
    <property type="match status" value="1"/>
</dbReference>
<evidence type="ECO:0000256" key="4">
    <source>
        <dbReference type="ARBA" id="ARBA00022840"/>
    </source>
</evidence>
<dbReference type="Proteomes" id="UP000051638">
    <property type="component" value="Unassembled WGS sequence"/>
</dbReference>
<evidence type="ECO:0000313" key="6">
    <source>
        <dbReference type="EMBL" id="KRM97037.1"/>
    </source>
</evidence>
<evidence type="ECO:0000256" key="1">
    <source>
        <dbReference type="ARBA" id="ARBA00005417"/>
    </source>
</evidence>
<proteinExistence type="inferred from homology"/>
<reference evidence="6 7" key="1">
    <citation type="journal article" date="2015" name="Genome Announc.">
        <title>Expanding the biotechnology potential of lactobacilli through comparative genomics of 213 strains and associated genera.</title>
        <authorList>
            <person name="Sun Z."/>
            <person name="Harris H.M."/>
            <person name="McCann A."/>
            <person name="Guo C."/>
            <person name="Argimon S."/>
            <person name="Zhang W."/>
            <person name="Yang X."/>
            <person name="Jeffery I.B."/>
            <person name="Cooney J.C."/>
            <person name="Kagawa T.F."/>
            <person name="Liu W."/>
            <person name="Song Y."/>
            <person name="Salvetti E."/>
            <person name="Wrobel A."/>
            <person name="Rasinkangas P."/>
            <person name="Parkhill J."/>
            <person name="Rea M.C."/>
            <person name="O'Sullivan O."/>
            <person name="Ritari J."/>
            <person name="Douillard F.P."/>
            <person name="Paul Ross R."/>
            <person name="Yang R."/>
            <person name="Briner A.E."/>
            <person name="Felis G.E."/>
            <person name="de Vos W.M."/>
            <person name="Barrangou R."/>
            <person name="Klaenhammer T.R."/>
            <person name="Caufield P.W."/>
            <person name="Cui Y."/>
            <person name="Zhang H."/>
            <person name="O'Toole P.W."/>
        </authorList>
    </citation>
    <scope>NUCLEOTIDE SEQUENCE [LARGE SCALE GENOMIC DNA]</scope>
    <source>
        <strain evidence="6 7">DSM 20253</strain>
    </source>
</reference>
<sequence length="241" mass="27262">MTQIRAVKLSKQFKTKVVLNQLSFTLTDGVVGLLGRNGAGKTTLMKIIATLLRQSSGDVFINDIPVTKVKQIREMIGYLPQDFQFYNNMKVNDALIYLGLLSEMPLAALKMRIEILLQRLNLEQYAHYKIKELSGGLKQRVGIAQALLNDPKVLIVDEPTVGLDPEERDNFRRFIGELGQRRIVIFSTHIVEDIAHISDQLLIIDQGGLIFQGQTTDFSPEREALEPKYLALIRGDRHEAF</sequence>
<organism evidence="6 7">
    <name type="scientific">Loigolactobacillus rennini DSM 20253</name>
    <dbReference type="NCBI Taxonomy" id="1423796"/>
    <lineage>
        <taxon>Bacteria</taxon>
        <taxon>Bacillati</taxon>
        <taxon>Bacillota</taxon>
        <taxon>Bacilli</taxon>
        <taxon>Lactobacillales</taxon>
        <taxon>Lactobacillaceae</taxon>
        <taxon>Loigolactobacillus</taxon>
    </lineage>
</organism>
<dbReference type="InterPro" id="IPR003593">
    <property type="entry name" value="AAA+_ATPase"/>
</dbReference>
<evidence type="ECO:0000256" key="2">
    <source>
        <dbReference type="ARBA" id="ARBA00022448"/>
    </source>
</evidence>